<sequence>MWRPQTYNTTTRVAVGNPGLSAFESALLDFAVADFRGSPVVLPPIRRKEITERLVDMHHVSQHEEQQYQHEDCHRYSQHYNQHDNKNSSNNDKYLSNYISPSQPAYVGFKTNPPCPQRYQHIVQNPSFVNRNLHHNHHYQPPVYARTLPSPPCPTPPVYPAPTIQSSNLRTPISPLFHFKDPTIQNLAVHHQEKNLYEVDPKSIKYPVVPSQSGRTSINMNLDLKGNEQYVCYHNNDPVPIDSHWIGENERRKSLRTVAHVIAAVKQALPSKLGAIDPNELTLHLVFDGLVLPGNKPLSELVCAGLYEHPLIIQSQNEMPDVVETQFANSISTPMTPENLCEWLYGSVTTPFADLADGQRNLLNTSPLAFTGRIKIVPIRIENRRPIPVCTGVPSLGKTRLTEECSSTVLDMTHIAGKRLSAIISLGNDGNAYGCADLCLGIQCSFAWRALHSFFKAHYKFEEWMRDKSPANRNELTLGLVLSTIEFHWGTKVSGTEKILVFVGIDEYQKLEGKRI</sequence>
<comment type="caution">
    <text evidence="1">The sequence shown here is derived from an EMBL/GenBank/DDBJ whole genome shotgun (WGS) entry which is preliminary data.</text>
</comment>
<evidence type="ECO:0000313" key="1">
    <source>
        <dbReference type="EMBL" id="KAJ3104120.1"/>
    </source>
</evidence>
<accession>A0AAD5XA32</accession>
<dbReference type="EMBL" id="JADGJH010002072">
    <property type="protein sequence ID" value="KAJ3104120.1"/>
    <property type="molecule type" value="Genomic_DNA"/>
</dbReference>
<organism evidence="1 2">
    <name type="scientific">Physocladia obscura</name>
    <dbReference type="NCBI Taxonomy" id="109957"/>
    <lineage>
        <taxon>Eukaryota</taxon>
        <taxon>Fungi</taxon>
        <taxon>Fungi incertae sedis</taxon>
        <taxon>Chytridiomycota</taxon>
        <taxon>Chytridiomycota incertae sedis</taxon>
        <taxon>Chytridiomycetes</taxon>
        <taxon>Chytridiales</taxon>
        <taxon>Chytriomycetaceae</taxon>
        <taxon>Physocladia</taxon>
    </lineage>
</organism>
<gene>
    <name evidence="1" type="ORF">HK100_004104</name>
</gene>
<keyword evidence="2" id="KW-1185">Reference proteome</keyword>
<name>A0AAD5XA32_9FUNG</name>
<dbReference type="PANTHER" id="PTHR33211">
    <property type="entry name" value="EXPRESSED PROTEIN"/>
    <property type="match status" value="1"/>
</dbReference>
<protein>
    <submittedName>
        <fullName evidence="1">Uncharacterized protein</fullName>
    </submittedName>
</protein>
<dbReference type="PANTHER" id="PTHR33211:SF107">
    <property type="entry name" value="NON-SPECIFIC SERINE_THREONINE PROTEIN KINASE"/>
    <property type="match status" value="1"/>
</dbReference>
<evidence type="ECO:0000313" key="2">
    <source>
        <dbReference type="Proteomes" id="UP001211907"/>
    </source>
</evidence>
<dbReference type="Proteomes" id="UP001211907">
    <property type="component" value="Unassembled WGS sequence"/>
</dbReference>
<dbReference type="AlphaFoldDB" id="A0AAD5XA32"/>
<reference evidence="1" key="1">
    <citation type="submission" date="2020-05" db="EMBL/GenBank/DDBJ databases">
        <title>Phylogenomic resolution of chytrid fungi.</title>
        <authorList>
            <person name="Stajich J.E."/>
            <person name="Amses K."/>
            <person name="Simmons R."/>
            <person name="Seto K."/>
            <person name="Myers J."/>
            <person name="Bonds A."/>
            <person name="Quandt C.A."/>
            <person name="Barry K."/>
            <person name="Liu P."/>
            <person name="Grigoriev I."/>
            <person name="Longcore J.E."/>
            <person name="James T.Y."/>
        </authorList>
    </citation>
    <scope>NUCLEOTIDE SEQUENCE</scope>
    <source>
        <strain evidence="1">JEL0513</strain>
    </source>
</reference>
<proteinExistence type="predicted"/>